<dbReference type="WBParaSite" id="BPAG_0000224501-mRNA-1">
    <property type="protein sequence ID" value="BPAG_0000224501-mRNA-1"/>
    <property type="gene ID" value="BPAG_0000224501"/>
</dbReference>
<evidence type="ECO:0000313" key="3">
    <source>
        <dbReference type="WBParaSite" id="BPAG_0000224501-mRNA-1"/>
    </source>
</evidence>
<organism evidence="3">
    <name type="scientific">Brugia pahangi</name>
    <name type="common">Filarial nematode worm</name>
    <dbReference type="NCBI Taxonomy" id="6280"/>
    <lineage>
        <taxon>Eukaryota</taxon>
        <taxon>Metazoa</taxon>
        <taxon>Ecdysozoa</taxon>
        <taxon>Nematoda</taxon>
        <taxon>Chromadorea</taxon>
        <taxon>Rhabditida</taxon>
        <taxon>Spirurina</taxon>
        <taxon>Spiruromorpha</taxon>
        <taxon>Filarioidea</taxon>
        <taxon>Onchocercidae</taxon>
        <taxon>Brugia</taxon>
    </lineage>
</organism>
<gene>
    <name evidence="1" type="ORF">BPAG_LOCUS2215</name>
</gene>
<evidence type="ECO:0000313" key="1">
    <source>
        <dbReference type="EMBL" id="VDN83401.1"/>
    </source>
</evidence>
<reference evidence="3" key="1">
    <citation type="submission" date="2017-02" db="UniProtKB">
        <authorList>
            <consortium name="WormBaseParasite"/>
        </authorList>
    </citation>
    <scope>IDENTIFICATION</scope>
</reference>
<dbReference type="EMBL" id="UZAD01000279">
    <property type="protein sequence ID" value="VDN83401.1"/>
    <property type="molecule type" value="Genomic_DNA"/>
</dbReference>
<sequence length="79" mass="8846">MACLSTNTLSFLNTNTLSQNCDARKTIGRDVEIAIDSNHFCSVYFFAFSENATERSCDDVAWRHLLSGKKCFAFIGHCT</sequence>
<evidence type="ECO:0000313" key="2">
    <source>
        <dbReference type="Proteomes" id="UP000278627"/>
    </source>
</evidence>
<keyword evidence="2" id="KW-1185">Reference proteome</keyword>
<dbReference type="AlphaFoldDB" id="A0A0N4T228"/>
<protein>
    <submittedName>
        <fullName evidence="1 3">Uncharacterized protein</fullName>
    </submittedName>
</protein>
<reference evidence="1 2" key="2">
    <citation type="submission" date="2018-11" db="EMBL/GenBank/DDBJ databases">
        <authorList>
            <consortium name="Pathogen Informatics"/>
        </authorList>
    </citation>
    <scope>NUCLEOTIDE SEQUENCE [LARGE SCALE GENOMIC DNA]</scope>
</reference>
<accession>A0A0N4T228</accession>
<name>A0A0N4T228_BRUPA</name>
<dbReference type="Proteomes" id="UP000278627">
    <property type="component" value="Unassembled WGS sequence"/>
</dbReference>
<proteinExistence type="predicted"/>